<evidence type="ECO:0000313" key="4">
    <source>
        <dbReference type="EMBL" id="PVD27203.1"/>
    </source>
</evidence>
<feature type="compositionally biased region" description="Basic and acidic residues" evidence="1">
    <location>
        <begin position="267"/>
        <end position="289"/>
    </location>
</feature>
<protein>
    <submittedName>
        <fullName evidence="4">Uncharacterized protein</fullName>
    </submittedName>
</protein>
<feature type="signal peptide" evidence="3">
    <location>
        <begin position="1"/>
        <end position="19"/>
    </location>
</feature>
<keyword evidence="5" id="KW-1185">Reference proteome</keyword>
<evidence type="ECO:0000313" key="5">
    <source>
        <dbReference type="Proteomes" id="UP000245119"/>
    </source>
</evidence>
<comment type="caution">
    <text evidence="4">The sequence shown here is derived from an EMBL/GenBank/DDBJ whole genome shotgun (WGS) entry which is preliminary data.</text>
</comment>
<feature type="chain" id="PRO_5015719304" evidence="3">
    <location>
        <begin position="20"/>
        <end position="336"/>
    </location>
</feature>
<gene>
    <name evidence="4" type="ORF">C0Q70_12357</name>
</gene>
<keyword evidence="2" id="KW-1133">Transmembrane helix</keyword>
<evidence type="ECO:0000256" key="3">
    <source>
        <dbReference type="SAM" id="SignalP"/>
    </source>
</evidence>
<keyword evidence="2" id="KW-0472">Membrane</keyword>
<feature type="region of interest" description="Disordered" evidence="1">
    <location>
        <begin position="265"/>
        <end position="300"/>
    </location>
</feature>
<reference evidence="4 5" key="1">
    <citation type="submission" date="2018-04" db="EMBL/GenBank/DDBJ databases">
        <title>The genome of golden apple snail Pomacea canaliculata provides insight into stress tolerance and invasive adaptation.</title>
        <authorList>
            <person name="Liu C."/>
            <person name="Liu B."/>
            <person name="Ren Y."/>
            <person name="Zhang Y."/>
            <person name="Wang H."/>
            <person name="Li S."/>
            <person name="Jiang F."/>
            <person name="Yin L."/>
            <person name="Zhang G."/>
            <person name="Qian W."/>
            <person name="Fan W."/>
        </authorList>
    </citation>
    <scope>NUCLEOTIDE SEQUENCE [LARGE SCALE GENOMIC DNA]</scope>
    <source>
        <strain evidence="4">SZHN2017</strain>
        <tissue evidence="4">Muscle</tissue>
    </source>
</reference>
<keyword evidence="2" id="KW-0812">Transmembrane</keyword>
<organism evidence="4 5">
    <name type="scientific">Pomacea canaliculata</name>
    <name type="common">Golden apple snail</name>
    <dbReference type="NCBI Taxonomy" id="400727"/>
    <lineage>
        <taxon>Eukaryota</taxon>
        <taxon>Metazoa</taxon>
        <taxon>Spiralia</taxon>
        <taxon>Lophotrochozoa</taxon>
        <taxon>Mollusca</taxon>
        <taxon>Gastropoda</taxon>
        <taxon>Caenogastropoda</taxon>
        <taxon>Architaenioglossa</taxon>
        <taxon>Ampullarioidea</taxon>
        <taxon>Ampullariidae</taxon>
        <taxon>Pomacea</taxon>
    </lineage>
</organism>
<dbReference type="Proteomes" id="UP000245119">
    <property type="component" value="Linkage Group LG7"/>
</dbReference>
<dbReference type="EMBL" id="PZQS01000007">
    <property type="protein sequence ID" value="PVD27203.1"/>
    <property type="molecule type" value="Genomic_DNA"/>
</dbReference>
<evidence type="ECO:0000256" key="1">
    <source>
        <dbReference type="SAM" id="MobiDB-lite"/>
    </source>
</evidence>
<dbReference type="AlphaFoldDB" id="A0A2T7P1A5"/>
<keyword evidence="3" id="KW-0732">Signal</keyword>
<proteinExistence type="predicted"/>
<accession>A0A2T7P1A5</accession>
<evidence type="ECO:0000256" key="2">
    <source>
        <dbReference type="SAM" id="Phobius"/>
    </source>
</evidence>
<feature type="transmembrane region" description="Helical" evidence="2">
    <location>
        <begin position="309"/>
        <end position="330"/>
    </location>
</feature>
<name>A0A2T7P1A5_POMCA</name>
<sequence length="336" mass="37252">MQLVFSFVFVSFILVKVICEEENSCAVLKVESCIHAIHVNITSDLNTFSLSYRKTSGNEEITALCDWIGHFLLCETKTGIHYNVESPTQVSFTLMSDVKCLDGNFTLNANGAGNFPCIKEEKKSKSKSTVKAKKLLEIKVDTVKGHHKPAQKSEYVILVVTSMSGEEYGCAVLKIESCIHTIEVRITSELEPFNLFHRTTSEIIEITAICDWAGHFFVCKTMTGIHCNVVSRTQVSFQPMSGEACLDGNFTLNPNDHGNFACIEQSGKSRSESTDKAEKHRENKGDTVKGDQNPPHNDSPGKNVNFLDFAMIIPVIEIAVGILVVIIWSIRRAALL</sequence>